<dbReference type="InterPro" id="IPR036873">
    <property type="entry name" value="Rhodanese-like_dom_sf"/>
</dbReference>
<dbReference type="EMBL" id="BMJS01000002">
    <property type="protein sequence ID" value="GGF90127.1"/>
    <property type="molecule type" value="Genomic_DNA"/>
</dbReference>
<dbReference type="PROSITE" id="PS50206">
    <property type="entry name" value="RHODANESE_3"/>
    <property type="match status" value="1"/>
</dbReference>
<dbReference type="PANTHER" id="PTHR43031:SF1">
    <property type="entry name" value="PYRIDINE NUCLEOTIDE-DISULPHIDE OXIDOREDUCTASE"/>
    <property type="match status" value="1"/>
</dbReference>
<dbReference type="SMART" id="SM00450">
    <property type="entry name" value="RHOD"/>
    <property type="match status" value="1"/>
</dbReference>
<gene>
    <name evidence="2" type="ORF">GCM10010995_04280</name>
</gene>
<accession>A0A8J2Z2N1</accession>
<dbReference type="GO" id="GO:0004792">
    <property type="term" value="F:thiosulfate-cyanide sulfurtransferase activity"/>
    <property type="evidence" value="ECO:0007669"/>
    <property type="project" value="InterPro"/>
</dbReference>
<dbReference type="OrthoDB" id="9791096at2"/>
<dbReference type="Proteomes" id="UP000636949">
    <property type="component" value="Unassembled WGS sequence"/>
</dbReference>
<dbReference type="PROSITE" id="PS00380">
    <property type="entry name" value="RHODANESE_1"/>
    <property type="match status" value="1"/>
</dbReference>
<organism evidence="2 3">
    <name type="scientific">Cysteiniphilum litorale</name>
    <dbReference type="NCBI Taxonomy" id="2056700"/>
    <lineage>
        <taxon>Bacteria</taxon>
        <taxon>Pseudomonadati</taxon>
        <taxon>Pseudomonadota</taxon>
        <taxon>Gammaproteobacteria</taxon>
        <taxon>Thiotrichales</taxon>
        <taxon>Fastidiosibacteraceae</taxon>
        <taxon>Cysteiniphilum</taxon>
    </lineage>
</organism>
<reference evidence="2" key="2">
    <citation type="submission" date="2020-09" db="EMBL/GenBank/DDBJ databases">
        <authorList>
            <person name="Sun Q."/>
            <person name="Zhou Y."/>
        </authorList>
    </citation>
    <scope>NUCLEOTIDE SEQUENCE</scope>
    <source>
        <strain evidence="2">CGMCC 1.15758</strain>
    </source>
</reference>
<dbReference type="AlphaFoldDB" id="A0A8J2Z2N1"/>
<protein>
    <recommendedName>
        <fullName evidence="1">Rhodanese domain-containing protein</fullName>
    </recommendedName>
</protein>
<evidence type="ECO:0000313" key="2">
    <source>
        <dbReference type="EMBL" id="GGF90127.1"/>
    </source>
</evidence>
<evidence type="ECO:0000259" key="1">
    <source>
        <dbReference type="PROSITE" id="PS50206"/>
    </source>
</evidence>
<dbReference type="InterPro" id="IPR001763">
    <property type="entry name" value="Rhodanese-like_dom"/>
</dbReference>
<dbReference type="InterPro" id="IPR050229">
    <property type="entry name" value="GlpE_sulfurtransferase"/>
</dbReference>
<dbReference type="InterPro" id="IPR001307">
    <property type="entry name" value="Thiosulphate_STrfase_CS"/>
</dbReference>
<dbReference type="Pfam" id="PF00581">
    <property type="entry name" value="Rhodanese"/>
    <property type="match status" value="1"/>
</dbReference>
<dbReference type="PANTHER" id="PTHR43031">
    <property type="entry name" value="FAD-DEPENDENT OXIDOREDUCTASE"/>
    <property type="match status" value="1"/>
</dbReference>
<proteinExistence type="predicted"/>
<keyword evidence="3" id="KW-1185">Reference proteome</keyword>
<dbReference type="Gene3D" id="3.40.250.10">
    <property type="entry name" value="Rhodanese-like domain"/>
    <property type="match status" value="1"/>
</dbReference>
<name>A0A8J2Z2N1_9GAMM</name>
<feature type="domain" description="Rhodanese" evidence="1">
    <location>
        <begin position="33"/>
        <end position="123"/>
    </location>
</feature>
<reference evidence="2" key="1">
    <citation type="journal article" date="2014" name="Int. J. Syst. Evol. Microbiol.">
        <title>Complete genome sequence of Corynebacterium casei LMG S-19264T (=DSM 44701T), isolated from a smear-ripened cheese.</title>
        <authorList>
            <consortium name="US DOE Joint Genome Institute (JGI-PGF)"/>
            <person name="Walter F."/>
            <person name="Albersmeier A."/>
            <person name="Kalinowski J."/>
            <person name="Ruckert C."/>
        </authorList>
    </citation>
    <scope>NUCLEOTIDE SEQUENCE</scope>
    <source>
        <strain evidence="2">CGMCC 1.15758</strain>
    </source>
</reference>
<sequence length="125" mass="14117">MQHNTEFLKLVNDAKTRIKECDVFHIKHMLDNNTLDGLLIDVREESEFAHSHLPGANHLSRGIIEVKIEQLIPNKNQKMYLYCGGGFRSALSADNLQKMGYDNVISVDGGFRAWVGNSFPLSVED</sequence>
<comment type="caution">
    <text evidence="2">The sequence shown here is derived from an EMBL/GenBank/DDBJ whole genome shotgun (WGS) entry which is preliminary data.</text>
</comment>
<dbReference type="CDD" id="cd00158">
    <property type="entry name" value="RHOD"/>
    <property type="match status" value="1"/>
</dbReference>
<evidence type="ECO:0000313" key="3">
    <source>
        <dbReference type="Proteomes" id="UP000636949"/>
    </source>
</evidence>
<dbReference type="SUPFAM" id="SSF52821">
    <property type="entry name" value="Rhodanese/Cell cycle control phosphatase"/>
    <property type="match status" value="1"/>
</dbReference>